<evidence type="ECO:0000256" key="1">
    <source>
        <dbReference type="SAM" id="MobiDB-lite"/>
    </source>
</evidence>
<protein>
    <submittedName>
        <fullName evidence="2">Uncharacterized protein</fullName>
    </submittedName>
</protein>
<feature type="region of interest" description="Disordered" evidence="1">
    <location>
        <begin position="151"/>
        <end position="172"/>
    </location>
</feature>
<feature type="region of interest" description="Disordered" evidence="1">
    <location>
        <begin position="1"/>
        <end position="92"/>
    </location>
</feature>
<keyword evidence="3" id="KW-1185">Reference proteome</keyword>
<dbReference type="AlphaFoldDB" id="A0AAQ3NEA5"/>
<dbReference type="Proteomes" id="UP001374535">
    <property type="component" value="Chromosome 6"/>
</dbReference>
<sequence length="172" mass="19879">MKKIKVKGFSTSRRLNQEEKSHVSKLKSDDGITTKTAKSLENEEIDAMAKRKKDQGTASSSTDYERDEDIELEQGLEEEEEGRREFNKLSEQQTDLNMMDKFAQWMPKCMTMLNERSLPKLFWDDVESIHVAFDENFDHMTSTLQPRECIDASESDASEELDVEETQEAQAL</sequence>
<accession>A0AAQ3NEA5</accession>
<feature type="compositionally biased region" description="Basic and acidic residues" evidence="1">
    <location>
        <begin position="15"/>
        <end position="32"/>
    </location>
</feature>
<evidence type="ECO:0000313" key="3">
    <source>
        <dbReference type="Proteomes" id="UP001374535"/>
    </source>
</evidence>
<organism evidence="2 3">
    <name type="scientific">Vigna mungo</name>
    <name type="common">Black gram</name>
    <name type="synonym">Phaseolus mungo</name>
    <dbReference type="NCBI Taxonomy" id="3915"/>
    <lineage>
        <taxon>Eukaryota</taxon>
        <taxon>Viridiplantae</taxon>
        <taxon>Streptophyta</taxon>
        <taxon>Embryophyta</taxon>
        <taxon>Tracheophyta</taxon>
        <taxon>Spermatophyta</taxon>
        <taxon>Magnoliopsida</taxon>
        <taxon>eudicotyledons</taxon>
        <taxon>Gunneridae</taxon>
        <taxon>Pentapetalae</taxon>
        <taxon>rosids</taxon>
        <taxon>fabids</taxon>
        <taxon>Fabales</taxon>
        <taxon>Fabaceae</taxon>
        <taxon>Papilionoideae</taxon>
        <taxon>50 kb inversion clade</taxon>
        <taxon>NPAAA clade</taxon>
        <taxon>indigoferoid/millettioid clade</taxon>
        <taxon>Phaseoleae</taxon>
        <taxon>Vigna</taxon>
    </lineage>
</organism>
<proteinExistence type="predicted"/>
<reference evidence="2 3" key="1">
    <citation type="journal article" date="2023" name="Life. Sci Alliance">
        <title>Evolutionary insights into 3D genome organization and epigenetic landscape of Vigna mungo.</title>
        <authorList>
            <person name="Junaid A."/>
            <person name="Singh B."/>
            <person name="Bhatia S."/>
        </authorList>
    </citation>
    <scope>NUCLEOTIDE SEQUENCE [LARGE SCALE GENOMIC DNA]</scope>
    <source>
        <strain evidence="2">Urdbean</strain>
    </source>
</reference>
<name>A0AAQ3NEA5_VIGMU</name>
<feature type="compositionally biased region" description="Acidic residues" evidence="1">
    <location>
        <begin position="65"/>
        <end position="80"/>
    </location>
</feature>
<dbReference type="EMBL" id="CP144695">
    <property type="protein sequence ID" value="WVZ07390.1"/>
    <property type="molecule type" value="Genomic_DNA"/>
</dbReference>
<evidence type="ECO:0000313" key="2">
    <source>
        <dbReference type="EMBL" id="WVZ07390.1"/>
    </source>
</evidence>
<gene>
    <name evidence="2" type="ORF">V8G54_020736</name>
</gene>